<evidence type="ECO:0000313" key="2">
    <source>
        <dbReference type="Proteomes" id="UP001198151"/>
    </source>
</evidence>
<accession>A0ABS8FU79</accession>
<name>A0ABS8FU79_9FIRM</name>
<dbReference type="RefSeq" id="WP_227706716.1">
    <property type="nucleotide sequence ID" value="NZ_JAJEQX010000004.1"/>
</dbReference>
<organism evidence="1 2">
    <name type="scientific">Ruminococcus turbiniformis</name>
    <dbReference type="NCBI Taxonomy" id="2881258"/>
    <lineage>
        <taxon>Bacteria</taxon>
        <taxon>Bacillati</taxon>
        <taxon>Bacillota</taxon>
        <taxon>Clostridia</taxon>
        <taxon>Eubacteriales</taxon>
        <taxon>Oscillospiraceae</taxon>
        <taxon>Ruminococcus</taxon>
    </lineage>
</organism>
<dbReference type="Proteomes" id="UP001198151">
    <property type="component" value="Unassembled WGS sequence"/>
</dbReference>
<gene>
    <name evidence="1" type="ORF">LKD70_03840</name>
</gene>
<dbReference type="EMBL" id="JAJEQX010000004">
    <property type="protein sequence ID" value="MCC2253575.1"/>
    <property type="molecule type" value="Genomic_DNA"/>
</dbReference>
<reference evidence="1 2" key="1">
    <citation type="submission" date="2021-10" db="EMBL/GenBank/DDBJ databases">
        <title>Anaerobic single-cell dispensing facilitates the cultivation of human gut bacteria.</title>
        <authorList>
            <person name="Afrizal A."/>
        </authorList>
    </citation>
    <scope>NUCLEOTIDE SEQUENCE [LARGE SCALE GENOMIC DNA]</scope>
    <source>
        <strain evidence="1 2">CLA-AA-H200</strain>
    </source>
</reference>
<comment type="caution">
    <text evidence="1">The sequence shown here is derived from an EMBL/GenBank/DDBJ whole genome shotgun (WGS) entry which is preliminary data.</text>
</comment>
<proteinExistence type="predicted"/>
<keyword evidence="2" id="KW-1185">Reference proteome</keyword>
<evidence type="ECO:0000313" key="1">
    <source>
        <dbReference type="EMBL" id="MCC2253575.1"/>
    </source>
</evidence>
<sequence>MNDAYSMGKLHPASRAETRTLQKVRRNNRILEKFYDASYIDIRDGKKRKGAELCSGRVARNRELDTENLRKYRGEKLSKGRRSIRYTRYRLRPGDIVLYQGNKYTVKGCQHYGQYVALDGVAKAPRTDAVKLYSCCGGYKVI</sequence>
<protein>
    <submittedName>
        <fullName evidence="1">Uncharacterized protein</fullName>
    </submittedName>
</protein>